<keyword evidence="4 6" id="KW-0732">Signal</keyword>
<keyword evidence="8" id="KW-0326">Glycosidase</keyword>
<name>A0ABY4P2T7_9PSEU</name>
<dbReference type="CDD" id="cd00110">
    <property type="entry name" value="LamG"/>
    <property type="match status" value="1"/>
</dbReference>
<dbReference type="EMBL" id="CP091196">
    <property type="protein sequence ID" value="UQS26664.1"/>
    <property type="molecule type" value="Genomic_DNA"/>
</dbReference>
<dbReference type="PANTHER" id="PTHR10628">
    <property type="entry name" value="SIALIDASE"/>
    <property type="match status" value="1"/>
</dbReference>
<dbReference type="SUPFAM" id="SSF50939">
    <property type="entry name" value="Sialidases"/>
    <property type="match status" value="1"/>
</dbReference>
<sequence>MRSFAAWRAVPLLVAVLLAGLLGGGGPASADTARPGFDQQALFNPKQEQGYFCFRIPAIVKSTKGTLLAFAEGRVNDCGDAGDIDLVLKRSTDGGRTWSPLEVINSGDGDTHGNPVPIVDQITGRIVLISTYNAGHTGGKNCEMPCLRTPHAQYSDDDGRTWSTPVNISAQASRPEWNAWYASGPVHGIQLTKGPHRGRLVFGVNAETAVGADPVANHGALVYSDDHGQTWRIGAVDTYSFPAKSPYPQRPQEISVVELADGSIYAGGREQGGTDIGNRDYAISRDGGETFSQPFRTIPDLVTPIVQGSLLRLDRPGPDRILFASPSDTDRRRWMMIRSSYDGGRSWENAEQGTRVTDEWSGYSDMVQISGRYARTTEIGLMYEGGPVDARDEIRFARFTEDVLGWRNSPGPTTRDVSGERSDAYLIGGPVPVPGRYGDALDLDGVDDFVRVPYDSSQVVGAEDFTWTGWVRYGASTANQVFFWMGGMGSTAPQIWLRGEPGANRLIASMTTAAGSKQITSAGAFNDQQWHHVALQRTGGQLVLWVDGVQVAAGPAAAGSVTERVSFQFWLGRRLDGGMGLDGTLDDVRLYRKALSPSELTAVRTENAPVRDALVLRLPF</sequence>
<evidence type="ECO:0000256" key="4">
    <source>
        <dbReference type="ARBA" id="ARBA00022729"/>
    </source>
</evidence>
<dbReference type="InterPro" id="IPR001791">
    <property type="entry name" value="Laminin_G"/>
</dbReference>
<comment type="catalytic activity">
    <reaction evidence="1">
        <text>Hydrolysis of alpha-(2-&gt;3)-, alpha-(2-&gt;6)-, alpha-(2-&gt;8)- glycosidic linkages of terminal sialic acid residues in oligosaccharides, glycoproteins, glycolipids, colominic acid and synthetic substrates.</text>
        <dbReference type="EC" id="3.2.1.18"/>
    </reaction>
</comment>
<organism evidence="8 9">
    <name type="scientific">Amycolatopsis thermalba</name>
    <dbReference type="NCBI Taxonomy" id="944492"/>
    <lineage>
        <taxon>Bacteria</taxon>
        <taxon>Bacillati</taxon>
        <taxon>Actinomycetota</taxon>
        <taxon>Actinomycetes</taxon>
        <taxon>Pseudonocardiales</taxon>
        <taxon>Pseudonocardiaceae</taxon>
        <taxon>Amycolatopsis</taxon>
    </lineage>
</organism>
<dbReference type="SUPFAM" id="SSF49899">
    <property type="entry name" value="Concanavalin A-like lectins/glucanases"/>
    <property type="match status" value="1"/>
</dbReference>
<proteinExistence type="inferred from homology"/>
<keyword evidence="8" id="KW-0378">Hydrolase</keyword>
<feature type="chain" id="PRO_5046564842" description="exo-alpha-sialidase" evidence="6">
    <location>
        <begin position="31"/>
        <end position="620"/>
    </location>
</feature>
<dbReference type="RefSeq" id="WP_116111724.1">
    <property type="nucleotide sequence ID" value="NZ_CP091196.1"/>
</dbReference>
<evidence type="ECO:0000256" key="2">
    <source>
        <dbReference type="ARBA" id="ARBA00009348"/>
    </source>
</evidence>
<dbReference type="InterPro" id="IPR006558">
    <property type="entry name" value="LamG-like"/>
</dbReference>
<gene>
    <name evidence="8" type="ORF">L1857_29605</name>
</gene>
<evidence type="ECO:0000259" key="7">
    <source>
        <dbReference type="SMART" id="SM00560"/>
    </source>
</evidence>
<feature type="signal peptide" evidence="6">
    <location>
        <begin position="1"/>
        <end position="30"/>
    </location>
</feature>
<dbReference type="InterPro" id="IPR026856">
    <property type="entry name" value="Sialidase_fam"/>
</dbReference>
<protein>
    <recommendedName>
        <fullName evidence="3">exo-alpha-sialidase</fullName>
        <ecNumber evidence="3">3.2.1.18</ecNumber>
    </recommendedName>
</protein>
<comment type="similarity">
    <text evidence="2">Belongs to the glycosyl hydrolase 33 family.</text>
</comment>
<dbReference type="Gene3D" id="2.60.120.200">
    <property type="match status" value="1"/>
</dbReference>
<dbReference type="CDD" id="cd15482">
    <property type="entry name" value="Sialidase_non-viral"/>
    <property type="match status" value="1"/>
</dbReference>
<accession>A0ABY4P2T7</accession>
<feature type="domain" description="LamG-like jellyroll fold" evidence="7">
    <location>
        <begin position="463"/>
        <end position="598"/>
    </location>
</feature>
<dbReference type="SMART" id="SM00560">
    <property type="entry name" value="LamGL"/>
    <property type="match status" value="1"/>
</dbReference>
<dbReference type="Proteomes" id="UP000830158">
    <property type="component" value="Chromosome"/>
</dbReference>
<dbReference type="InterPro" id="IPR036278">
    <property type="entry name" value="Sialidase_sf"/>
</dbReference>
<dbReference type="InterPro" id="IPR013320">
    <property type="entry name" value="ConA-like_dom_sf"/>
</dbReference>
<dbReference type="EC" id="3.2.1.18" evidence="3"/>
<reference evidence="8" key="1">
    <citation type="submission" date="2022-01" db="EMBL/GenBank/DDBJ databases">
        <title>PSI-footprinting approach for the identification of protein synthesis inhibitor producers.</title>
        <authorList>
            <person name="Handel F."/>
            <person name="Kulik A."/>
            <person name="Wex K.W."/>
            <person name="Berscheid A."/>
            <person name="Saur J.S."/>
            <person name="Winkler A."/>
            <person name="Wibberg D."/>
            <person name="Kalinowski J."/>
            <person name="Broetz-Oesterhelt H."/>
            <person name="Mast Y."/>
        </authorList>
    </citation>
    <scope>NUCLEOTIDE SEQUENCE</scope>
    <source>
        <strain evidence="8">KNN 49.3e</strain>
    </source>
</reference>
<dbReference type="InterPro" id="IPR011040">
    <property type="entry name" value="Sialidase"/>
</dbReference>
<evidence type="ECO:0000256" key="3">
    <source>
        <dbReference type="ARBA" id="ARBA00012733"/>
    </source>
</evidence>
<dbReference type="GO" id="GO:0004308">
    <property type="term" value="F:exo-alpha-sialidase activity"/>
    <property type="evidence" value="ECO:0007669"/>
    <property type="project" value="UniProtKB-EC"/>
</dbReference>
<evidence type="ECO:0000313" key="9">
    <source>
        <dbReference type="Proteomes" id="UP000830158"/>
    </source>
</evidence>
<dbReference type="Gene3D" id="2.120.10.10">
    <property type="match status" value="1"/>
</dbReference>
<keyword evidence="5" id="KW-1015">Disulfide bond</keyword>
<evidence type="ECO:0000313" key="8">
    <source>
        <dbReference type="EMBL" id="UQS26664.1"/>
    </source>
</evidence>
<dbReference type="PANTHER" id="PTHR10628:SF30">
    <property type="entry name" value="EXO-ALPHA-SIALIDASE"/>
    <property type="match status" value="1"/>
</dbReference>
<evidence type="ECO:0000256" key="6">
    <source>
        <dbReference type="SAM" id="SignalP"/>
    </source>
</evidence>
<evidence type="ECO:0000256" key="5">
    <source>
        <dbReference type="ARBA" id="ARBA00023157"/>
    </source>
</evidence>
<dbReference type="Pfam" id="PF13088">
    <property type="entry name" value="BNR_2"/>
    <property type="match status" value="1"/>
</dbReference>
<keyword evidence="9" id="KW-1185">Reference proteome</keyword>
<evidence type="ECO:0000256" key="1">
    <source>
        <dbReference type="ARBA" id="ARBA00000427"/>
    </source>
</evidence>
<dbReference type="Pfam" id="PF13385">
    <property type="entry name" value="Laminin_G_3"/>
    <property type="match status" value="1"/>
</dbReference>